<organism evidence="4 5">
    <name type="scientific">Streptomyces daghestanicus</name>
    <dbReference type="NCBI Taxonomy" id="66885"/>
    <lineage>
        <taxon>Bacteria</taxon>
        <taxon>Bacillati</taxon>
        <taxon>Actinomycetota</taxon>
        <taxon>Actinomycetes</taxon>
        <taxon>Kitasatosporales</taxon>
        <taxon>Streptomycetaceae</taxon>
        <taxon>Streptomyces</taxon>
    </lineage>
</organism>
<feature type="region of interest" description="Disordered" evidence="2">
    <location>
        <begin position="90"/>
        <end position="114"/>
    </location>
</feature>
<evidence type="ECO:0000256" key="1">
    <source>
        <dbReference type="SAM" id="Coils"/>
    </source>
</evidence>
<keyword evidence="5" id="KW-1185">Reference proteome</keyword>
<feature type="compositionally biased region" description="Gly residues" evidence="2">
    <location>
        <begin position="235"/>
        <end position="275"/>
    </location>
</feature>
<proteinExistence type="predicted"/>
<accession>A0ABQ3Q644</accession>
<evidence type="ECO:0000313" key="5">
    <source>
        <dbReference type="Proteomes" id="UP001052655"/>
    </source>
</evidence>
<dbReference type="Gene3D" id="2.40.420.20">
    <property type="match status" value="1"/>
</dbReference>
<dbReference type="Pfam" id="PF01471">
    <property type="entry name" value="PG_binding_1"/>
    <property type="match status" value="1"/>
</dbReference>
<feature type="coiled-coil region" evidence="1">
    <location>
        <begin position="277"/>
        <end position="304"/>
    </location>
</feature>
<protein>
    <recommendedName>
        <fullName evidence="3">Peptidoglycan binding-like domain-containing protein</fullName>
    </recommendedName>
</protein>
<feature type="region of interest" description="Disordered" evidence="2">
    <location>
        <begin position="232"/>
        <end position="277"/>
    </location>
</feature>
<dbReference type="Gene3D" id="1.10.101.10">
    <property type="entry name" value="PGBD-like superfamily/PGBD"/>
    <property type="match status" value="1"/>
</dbReference>
<evidence type="ECO:0000313" key="4">
    <source>
        <dbReference type="EMBL" id="GHI32724.1"/>
    </source>
</evidence>
<keyword evidence="1" id="KW-0175">Coiled coil</keyword>
<feature type="domain" description="Peptidoglycan binding-like" evidence="3">
    <location>
        <begin position="160"/>
        <end position="195"/>
    </location>
</feature>
<name>A0ABQ3Q644_9ACTN</name>
<dbReference type="PANTHER" id="PTHR30469">
    <property type="entry name" value="MULTIDRUG RESISTANCE PROTEIN MDTA"/>
    <property type="match status" value="1"/>
</dbReference>
<dbReference type="EMBL" id="BNDX01000010">
    <property type="protein sequence ID" value="GHI32724.1"/>
    <property type="molecule type" value="Genomic_DNA"/>
</dbReference>
<dbReference type="RefSeq" id="WP_226535528.1">
    <property type="nucleotide sequence ID" value="NZ_BMTC01000006.1"/>
</dbReference>
<evidence type="ECO:0000259" key="3">
    <source>
        <dbReference type="Pfam" id="PF01471"/>
    </source>
</evidence>
<dbReference type="InterPro" id="IPR036365">
    <property type="entry name" value="PGBD-like_sf"/>
</dbReference>
<reference evidence="4" key="1">
    <citation type="submission" date="2024-05" db="EMBL/GenBank/DDBJ databases">
        <title>Whole genome shotgun sequence of Streptomyces daghestanicus NBRC 12762.</title>
        <authorList>
            <person name="Komaki H."/>
            <person name="Tamura T."/>
        </authorList>
    </citation>
    <scope>NUCLEOTIDE SEQUENCE</scope>
    <source>
        <strain evidence="4">NBRC 12762</strain>
    </source>
</reference>
<gene>
    <name evidence="4" type="ORF">Sdagh_44540</name>
</gene>
<dbReference type="Proteomes" id="UP001052655">
    <property type="component" value="Unassembled WGS sequence"/>
</dbReference>
<feature type="compositionally biased region" description="Gly residues" evidence="2">
    <location>
        <begin position="99"/>
        <end position="109"/>
    </location>
</feature>
<sequence>MRRRPEPAGPRPGRVRRLVGTRSGQLTVVVTAVALVGAGGWFAGSRMQSPADAAAAHRPPEAGPVTVTVERRSLTASVVAQGSVEFASPRSVTLAGPVGSPGSGSGDAGAGDSVTQRVTKSPAAGVEVKEGDVLMQVSGRPVLVLRGTVPMYRTLGPGASGDDVGQLQRALTRLGFNPGSTSGTYGQSDAAAVSRWYDSEGYRAMEPTVADKQQLGTLEAAVTTAQQALLAARNPGGGSGGSGGTRGPAEPGGGPAEPGGASGESGGGSEDGSGADGDAAELRLKSAQQQLDAANAALSAFQAGYGTKVPAGEVVFLPELPARLDKVSVKTGDNPSGPVATVTSSKVVVRAVVPADDAELLHQGMRARVETTDGTEADGEVVALGDDVPKDAPAGTGKQQGASDGGSGDGSAPVPVQISVPAGTLAEKAAESAKVTIEVGSSEGKVLTVPVAALHTSADGKARVRVVRGGEVVDVPVEAGLSAGGQVEVTPSPGAALNSGDQVVVGR</sequence>
<evidence type="ECO:0000256" key="2">
    <source>
        <dbReference type="SAM" id="MobiDB-lite"/>
    </source>
</evidence>
<feature type="region of interest" description="Disordered" evidence="2">
    <location>
        <begin position="385"/>
        <end position="416"/>
    </location>
</feature>
<dbReference type="InterPro" id="IPR036366">
    <property type="entry name" value="PGBDSf"/>
</dbReference>
<comment type="caution">
    <text evidence="4">The sequence shown here is derived from an EMBL/GenBank/DDBJ whole genome shotgun (WGS) entry which is preliminary data.</text>
</comment>
<dbReference type="InterPro" id="IPR002477">
    <property type="entry name" value="Peptidoglycan-bd-like"/>
</dbReference>
<dbReference type="SUPFAM" id="SSF47090">
    <property type="entry name" value="PGBD-like"/>
    <property type="match status" value="1"/>
</dbReference>